<evidence type="ECO:0000256" key="3">
    <source>
        <dbReference type="ARBA" id="ARBA00012662"/>
    </source>
</evidence>
<dbReference type="Pfam" id="PF01120">
    <property type="entry name" value="Alpha_L_fucos"/>
    <property type="match status" value="1"/>
</dbReference>
<sequence length="613" mass="69501">MLAFSSFAQDAGDEDASMRNAATMRDNKMIEEATSGWWKNSMLTHDKRIEWWREAKFGMFIHWGVYSEAGGEWKGKEVGGYAEHLMRKEQITKKEYLELASKFNPVNFDAEKWVKIAKAAGMRYLIVTAKHHDGFAMYPSDYSDFDIADKTSFKRDPMADLKAACEKYGMKFGFYYSHAFDWENPDAPGNDWEYNNPGGDKNLFGGRDWYDVHPELLPKAQKYVNKKAIPQIQELIKKYHPDILWFDTPQKLPLSENIRILKAIREIDPNVVINGRLVRSNKVSMGDYLNTADRPAEFFPVSGDWEAIPTTNESYGYSKFDDSHKTTSHFIQLVANATSRGGNILMNIGPKGDGAFDQKDQRILDSMAIWTKKYGQSIYQTTASPLPLQSWGVITQKNNLLYLHVFNWPKTGELLVGGMNSKVTKVYNMVDKKKIKTSVSPQGNLILELPKNASDPVDAVLVMKAKQPIKTNDLRYLDVDAATNRLLAFDAKLNGEGFSYGDGKTNKYYVTGWKNTSQFLSWDFVTPKATNFKVVIKFIQEKENSGEFNITVDNLSFRGKASFTGKEGLIIKEIGFAEISAGKHQLKINALEISGIELMKILEIDLIPINSIQ</sequence>
<dbReference type="SUPFAM" id="SSF51445">
    <property type="entry name" value="(Trans)glycosidases"/>
    <property type="match status" value="1"/>
</dbReference>
<dbReference type="GO" id="GO:0005764">
    <property type="term" value="C:lysosome"/>
    <property type="evidence" value="ECO:0007669"/>
    <property type="project" value="TreeGrafter"/>
</dbReference>
<dbReference type="InterPro" id="IPR000933">
    <property type="entry name" value="Glyco_hydro_29"/>
</dbReference>
<evidence type="ECO:0000256" key="2">
    <source>
        <dbReference type="ARBA" id="ARBA00007951"/>
    </source>
</evidence>
<comment type="caution">
    <text evidence="8">The sequence shown here is derived from an EMBL/GenBank/DDBJ whole genome shotgun (WGS) entry which is preliminary data.</text>
</comment>
<dbReference type="PANTHER" id="PTHR10030:SF37">
    <property type="entry name" value="ALPHA-L-FUCOSIDASE-RELATED"/>
    <property type="match status" value="1"/>
</dbReference>
<accession>R9GX39</accession>
<keyword evidence="6 8" id="KW-0326">Glycosidase</keyword>
<dbReference type="InterPro" id="IPR016286">
    <property type="entry name" value="FUC_metazoa-typ"/>
</dbReference>
<dbReference type="GO" id="GO:0006004">
    <property type="term" value="P:fucose metabolic process"/>
    <property type="evidence" value="ECO:0007669"/>
    <property type="project" value="InterPro"/>
</dbReference>
<evidence type="ECO:0000313" key="9">
    <source>
        <dbReference type="Proteomes" id="UP000014174"/>
    </source>
</evidence>
<dbReference type="SMART" id="SM00812">
    <property type="entry name" value="Alpha_L_fucos"/>
    <property type="match status" value="1"/>
</dbReference>
<evidence type="ECO:0000313" key="8">
    <source>
        <dbReference type="EMBL" id="EOR93529.1"/>
    </source>
</evidence>
<dbReference type="Gene3D" id="2.60.40.1180">
    <property type="entry name" value="Golgi alpha-mannosidase II"/>
    <property type="match status" value="1"/>
</dbReference>
<keyword evidence="9" id="KW-1185">Reference proteome</keyword>
<dbReference type="InterPro" id="IPR013780">
    <property type="entry name" value="Glyco_hydro_b"/>
</dbReference>
<dbReference type="InterPro" id="IPR017853">
    <property type="entry name" value="GH"/>
</dbReference>
<dbReference type="PRINTS" id="PR00741">
    <property type="entry name" value="GLHYDRLASE29"/>
</dbReference>
<evidence type="ECO:0000259" key="7">
    <source>
        <dbReference type="Pfam" id="PF01120"/>
    </source>
</evidence>
<dbReference type="GO" id="GO:0016139">
    <property type="term" value="P:glycoside catabolic process"/>
    <property type="evidence" value="ECO:0007669"/>
    <property type="project" value="TreeGrafter"/>
</dbReference>
<dbReference type="Gene3D" id="2.60.120.260">
    <property type="entry name" value="Galactose-binding domain-like"/>
    <property type="match status" value="1"/>
</dbReference>
<dbReference type="Proteomes" id="UP000014174">
    <property type="component" value="Unassembled WGS sequence"/>
</dbReference>
<dbReference type="InterPro" id="IPR057739">
    <property type="entry name" value="Glyco_hydro_29_N"/>
</dbReference>
<dbReference type="PANTHER" id="PTHR10030">
    <property type="entry name" value="ALPHA-L-FUCOSIDASE"/>
    <property type="match status" value="1"/>
</dbReference>
<keyword evidence="4" id="KW-0732">Signal</keyword>
<dbReference type="EMBL" id="AQPN01000110">
    <property type="protein sequence ID" value="EOR93529.1"/>
    <property type="molecule type" value="Genomic_DNA"/>
</dbReference>
<comment type="function">
    <text evidence="1">Alpha-L-fucosidase is responsible for hydrolyzing the alpha-1,6-linked fucose joined to the reducing-end N-acetylglucosamine of the carbohydrate moieties of glycoproteins.</text>
</comment>
<evidence type="ECO:0000256" key="6">
    <source>
        <dbReference type="ARBA" id="ARBA00023295"/>
    </source>
</evidence>
<dbReference type="eggNOG" id="COG3669">
    <property type="taxonomic scope" value="Bacteria"/>
</dbReference>
<dbReference type="EC" id="3.2.1.51" evidence="3"/>
<dbReference type="STRING" id="1150600.ADIARSV_3242"/>
<evidence type="ECO:0000256" key="4">
    <source>
        <dbReference type="ARBA" id="ARBA00022729"/>
    </source>
</evidence>
<dbReference type="PATRIC" id="fig|1150600.3.peg.3210"/>
<comment type="similarity">
    <text evidence="2">Belongs to the glycosyl hydrolase 29 family.</text>
</comment>
<dbReference type="Gene3D" id="3.20.20.80">
    <property type="entry name" value="Glycosidases"/>
    <property type="match status" value="1"/>
</dbReference>
<evidence type="ECO:0000256" key="5">
    <source>
        <dbReference type="ARBA" id="ARBA00022801"/>
    </source>
</evidence>
<feature type="domain" description="Glycoside hydrolase family 29 N-terminal" evidence="7">
    <location>
        <begin position="41"/>
        <end position="376"/>
    </location>
</feature>
<keyword evidence="5 8" id="KW-0378">Hydrolase</keyword>
<gene>
    <name evidence="8" type="ORF">ADIARSV_3242</name>
</gene>
<reference evidence="8 9" key="1">
    <citation type="journal article" date="2013" name="Genome Announc.">
        <title>Draft Genome Sequence of Arcticibacter svalbardensis Strain MN12-7T, a Member of the Family Sphingobacteriaceae Isolated from an Arctic Soil Sample.</title>
        <authorList>
            <person name="Shivaji S."/>
            <person name="Ara S."/>
            <person name="Prasad S."/>
            <person name="Manasa B.P."/>
            <person name="Begum Z."/>
            <person name="Singh A."/>
            <person name="Kumar Pinnaka A."/>
        </authorList>
    </citation>
    <scope>NUCLEOTIDE SEQUENCE [LARGE SCALE GENOMIC DNA]</scope>
    <source>
        <strain evidence="8 9">MN12-7</strain>
    </source>
</reference>
<organism evidence="8 9">
    <name type="scientific">Arcticibacter svalbardensis MN12-7</name>
    <dbReference type="NCBI Taxonomy" id="1150600"/>
    <lineage>
        <taxon>Bacteria</taxon>
        <taxon>Pseudomonadati</taxon>
        <taxon>Bacteroidota</taxon>
        <taxon>Sphingobacteriia</taxon>
        <taxon>Sphingobacteriales</taxon>
        <taxon>Sphingobacteriaceae</taxon>
        <taxon>Arcticibacter</taxon>
    </lineage>
</organism>
<proteinExistence type="inferred from homology"/>
<name>R9GX39_9SPHI</name>
<evidence type="ECO:0000256" key="1">
    <source>
        <dbReference type="ARBA" id="ARBA00004071"/>
    </source>
</evidence>
<dbReference type="GO" id="GO:0004560">
    <property type="term" value="F:alpha-L-fucosidase activity"/>
    <property type="evidence" value="ECO:0007669"/>
    <property type="project" value="UniProtKB-EC"/>
</dbReference>
<dbReference type="AlphaFoldDB" id="R9GX39"/>
<protein>
    <recommendedName>
        <fullName evidence="3">alpha-L-fucosidase</fullName>
        <ecNumber evidence="3">3.2.1.51</ecNumber>
    </recommendedName>
</protein>